<evidence type="ECO:0000256" key="4">
    <source>
        <dbReference type="ARBA" id="ARBA00021502"/>
    </source>
</evidence>
<keyword evidence="9" id="KW-1185">Reference proteome</keyword>
<dbReference type="PANTHER" id="PTHR34105">
    <property type="entry name" value="PROLINE-, GLUTAMIC ACID- AND LEUCINE-RICH PROTEIN 1"/>
    <property type="match status" value="1"/>
</dbReference>
<reference evidence="8 9" key="1">
    <citation type="submission" date="2024-05" db="EMBL/GenBank/DDBJ databases">
        <title>Long read based assembly of the Candida bracarensis genome reveals expanded adhesin content.</title>
        <authorList>
            <person name="Marcet-Houben M."/>
            <person name="Ksiezopolska E."/>
            <person name="Gabaldon T."/>
        </authorList>
    </citation>
    <scope>NUCLEOTIDE SEQUENCE [LARGE SCALE GENOMIC DNA]</scope>
    <source>
        <strain evidence="8 9">CBM6</strain>
    </source>
</reference>
<evidence type="ECO:0000313" key="8">
    <source>
        <dbReference type="EMBL" id="KAL3231777.1"/>
    </source>
</evidence>
<feature type="compositionally biased region" description="Basic and acidic residues" evidence="6">
    <location>
        <begin position="639"/>
        <end position="651"/>
    </location>
</feature>
<dbReference type="PANTHER" id="PTHR34105:SF1">
    <property type="entry name" value="PROLINE-, GLUTAMIC ACID- AND LEUCINE-RICH PROTEIN 1"/>
    <property type="match status" value="1"/>
</dbReference>
<comment type="subcellular location">
    <subcellularLocation>
        <location evidence="2">Nucleus</location>
    </subcellularLocation>
</comment>
<comment type="function">
    <text evidence="1">Component of the RIX1 complex required for processing of ITS2 sequences from 35S pre-rRNA and the nucleoplasmic transit of the pre-60S ribosomal subunits. Regulates pre-60S association of the critical remodeling factor MDN1.</text>
</comment>
<sequence>MSTDSILPVTVLAKQLPDATGHEFQNILKLLRSQKYVDEKLLKTDLALLVTKIQKLLNSHASYDIWKGAHAATVICAYNPLVLMIHGGKLLDIVYQKFETKVSQRSTNSLDAQGHVVLKSLLDCLSIIMDLMRNKPSLSRESLVPKLKAVIPTLINLSQYEPASTLPIIRTLMFKHTTTFKPFVNKLRSVLVHQLTKNFDSFNKDTQRLICDSYAYLHLAKAQTTKQVDEHSAHHKTFQDENWVKGLISILAEFKPLVELCGEILDFSQEVEINNLLSRLPEFSDIEGHNSIFPTLSLDMNEATTLFAIPQRLAVLSSLLTSFISLPTSYTIRIPMDRLNILCEVLLSMTPKLVPMKRELRRDNELTVTIQIMLSRVQFIGVQLYDSMTKQFGRLCLTYSRDILYSLSLFIPFKPKTTNIDYKRCVELKHDFIVIYQIIQELMKGMGHQYHDVNILLQLVDIGLYLTEDNSLIENVFQSQRENNSQQAGGVKTKSKKDTKKGTLSDLFVNSSQFTLSCDESTYNVINVFLTNLVANQKLPTSQMTKITKYAITSSVYYKQSTGTIPTTFTDLLRTLVIQPGNERISILPMAVTLLKDTADNVFDMLCHPRLPMSIIHHAEMKNEVTDEIEEEIEDISNEESHNTEHGKQSESEVIASITNVPVLVENESAPTVQYDNDVSAVVDQKREYDNDGEEEVHIKKIKIQEGDNTVSIKVTETKIEAPQSEPVHVHINDNKNTEDDDDEDSEFEIPAIELSDDDDE</sequence>
<evidence type="ECO:0000256" key="3">
    <source>
        <dbReference type="ARBA" id="ARBA00010511"/>
    </source>
</evidence>
<evidence type="ECO:0000313" key="9">
    <source>
        <dbReference type="Proteomes" id="UP001623330"/>
    </source>
</evidence>
<evidence type="ECO:0000256" key="2">
    <source>
        <dbReference type="ARBA" id="ARBA00004123"/>
    </source>
</evidence>
<feature type="region of interest" description="Disordered" evidence="6">
    <location>
        <begin position="630"/>
        <end position="652"/>
    </location>
</feature>
<feature type="compositionally biased region" description="Basic and acidic residues" evidence="6">
    <location>
        <begin position="728"/>
        <end position="738"/>
    </location>
</feature>
<dbReference type="InterPro" id="IPR012583">
    <property type="entry name" value="RIX1_N"/>
</dbReference>
<keyword evidence="5" id="KW-0539">Nucleus</keyword>
<dbReference type="Proteomes" id="UP001623330">
    <property type="component" value="Unassembled WGS sequence"/>
</dbReference>
<organism evidence="8 9">
    <name type="scientific">Nakaseomyces bracarensis</name>
    <dbReference type="NCBI Taxonomy" id="273131"/>
    <lineage>
        <taxon>Eukaryota</taxon>
        <taxon>Fungi</taxon>
        <taxon>Dikarya</taxon>
        <taxon>Ascomycota</taxon>
        <taxon>Saccharomycotina</taxon>
        <taxon>Saccharomycetes</taxon>
        <taxon>Saccharomycetales</taxon>
        <taxon>Saccharomycetaceae</taxon>
        <taxon>Nakaseomyces</taxon>
    </lineage>
</organism>
<accession>A0ABR4NTH4</accession>
<gene>
    <name evidence="8" type="ORF">RNJ44_00312</name>
</gene>
<comment type="caution">
    <text evidence="8">The sequence shown here is derived from an EMBL/GenBank/DDBJ whole genome shotgun (WGS) entry which is preliminary data.</text>
</comment>
<dbReference type="EMBL" id="JBEVYD010000006">
    <property type="protein sequence ID" value="KAL3231777.1"/>
    <property type="molecule type" value="Genomic_DNA"/>
</dbReference>
<evidence type="ECO:0000256" key="5">
    <source>
        <dbReference type="ARBA" id="ARBA00023242"/>
    </source>
</evidence>
<name>A0ABR4NTH4_9SACH</name>
<evidence type="ECO:0000256" key="6">
    <source>
        <dbReference type="SAM" id="MobiDB-lite"/>
    </source>
</evidence>
<feature type="domain" description="Pre-rRNA-processing protein RIX1 N-terminal" evidence="7">
    <location>
        <begin position="9"/>
        <end position="200"/>
    </location>
</feature>
<feature type="compositionally biased region" description="Acidic residues" evidence="6">
    <location>
        <begin position="739"/>
        <end position="748"/>
    </location>
</feature>
<comment type="similarity">
    <text evidence="3">Belongs to the RIX1/PELP1 family.</text>
</comment>
<evidence type="ECO:0000256" key="1">
    <source>
        <dbReference type="ARBA" id="ARBA00003770"/>
    </source>
</evidence>
<dbReference type="Pfam" id="PF08167">
    <property type="entry name" value="RIX1"/>
    <property type="match status" value="1"/>
</dbReference>
<feature type="region of interest" description="Disordered" evidence="6">
    <location>
        <begin position="722"/>
        <end position="761"/>
    </location>
</feature>
<evidence type="ECO:0000259" key="7">
    <source>
        <dbReference type="Pfam" id="PF08167"/>
    </source>
</evidence>
<protein>
    <recommendedName>
        <fullName evidence="4">Pre-rRNA-processing protein RIX1</fullName>
    </recommendedName>
</protein>
<proteinExistence type="inferred from homology"/>